<sequence>MKGKELERTMKAFANKRRIAIVRFVRKSKEASVGEIADEIRLSFRATSKHLAVLSFANIVEKEQRGLQIFYRIADDLPELTRRILALL</sequence>
<dbReference type="PANTHER" id="PTHR33154:SF18">
    <property type="entry name" value="ARSENICAL RESISTANCE OPERON REPRESSOR"/>
    <property type="match status" value="1"/>
</dbReference>
<dbReference type="Pfam" id="PF01022">
    <property type="entry name" value="HTH_5"/>
    <property type="match status" value="1"/>
</dbReference>
<gene>
    <name evidence="5" type="ORF">COU18_01150</name>
</gene>
<feature type="domain" description="HTH arsR-type" evidence="4">
    <location>
        <begin position="1"/>
        <end position="88"/>
    </location>
</feature>
<keyword evidence="2" id="KW-0238">DNA-binding</keyword>
<organism evidence="5 6">
    <name type="scientific">Candidatus Kaiserbacteria bacterium CG10_big_fil_rev_8_21_14_0_10_51_14</name>
    <dbReference type="NCBI Taxonomy" id="1974610"/>
    <lineage>
        <taxon>Bacteria</taxon>
        <taxon>Candidatus Kaiseribacteriota</taxon>
    </lineage>
</organism>
<dbReference type="SUPFAM" id="SSF46785">
    <property type="entry name" value="Winged helix' DNA-binding domain"/>
    <property type="match status" value="1"/>
</dbReference>
<dbReference type="InterPro" id="IPR036388">
    <property type="entry name" value="WH-like_DNA-bd_sf"/>
</dbReference>
<keyword evidence="3" id="KW-0804">Transcription</keyword>
<name>A0A2H0UC45_9BACT</name>
<dbReference type="EMBL" id="PFBK01000003">
    <property type="protein sequence ID" value="PIR83998.1"/>
    <property type="molecule type" value="Genomic_DNA"/>
</dbReference>
<dbReference type="InterPro" id="IPR036390">
    <property type="entry name" value="WH_DNA-bd_sf"/>
</dbReference>
<dbReference type="SMART" id="SM00418">
    <property type="entry name" value="HTH_ARSR"/>
    <property type="match status" value="1"/>
</dbReference>
<dbReference type="InterPro" id="IPR001845">
    <property type="entry name" value="HTH_ArsR_DNA-bd_dom"/>
</dbReference>
<dbReference type="InterPro" id="IPR011991">
    <property type="entry name" value="ArsR-like_HTH"/>
</dbReference>
<proteinExistence type="predicted"/>
<reference evidence="6" key="1">
    <citation type="submission" date="2017-09" db="EMBL/GenBank/DDBJ databases">
        <title>Depth-based differentiation of microbial function through sediment-hosted aquifers and enrichment of novel symbionts in the deep terrestrial subsurface.</title>
        <authorList>
            <person name="Probst A.J."/>
            <person name="Ladd B."/>
            <person name="Jarett J.K."/>
            <person name="Geller-Mcgrath D.E."/>
            <person name="Sieber C.M.K."/>
            <person name="Emerson J.B."/>
            <person name="Anantharaman K."/>
            <person name="Thomas B.C."/>
            <person name="Malmstrom R."/>
            <person name="Stieglmeier M."/>
            <person name="Klingl A."/>
            <person name="Woyke T."/>
            <person name="Ryan C.M."/>
            <person name="Banfield J.F."/>
        </authorList>
    </citation>
    <scope>NUCLEOTIDE SEQUENCE [LARGE SCALE GENOMIC DNA]</scope>
</reference>
<dbReference type="Gene3D" id="1.10.10.10">
    <property type="entry name" value="Winged helix-like DNA-binding domain superfamily/Winged helix DNA-binding domain"/>
    <property type="match status" value="1"/>
</dbReference>
<dbReference type="GO" id="GO:0003700">
    <property type="term" value="F:DNA-binding transcription factor activity"/>
    <property type="evidence" value="ECO:0007669"/>
    <property type="project" value="InterPro"/>
</dbReference>
<dbReference type="InterPro" id="IPR051081">
    <property type="entry name" value="HTH_MetalResp_TranReg"/>
</dbReference>
<dbReference type="GO" id="GO:0003677">
    <property type="term" value="F:DNA binding"/>
    <property type="evidence" value="ECO:0007669"/>
    <property type="project" value="UniProtKB-KW"/>
</dbReference>
<dbReference type="NCBIfam" id="NF033788">
    <property type="entry name" value="HTH_metalloreg"/>
    <property type="match status" value="1"/>
</dbReference>
<dbReference type="PRINTS" id="PR00778">
    <property type="entry name" value="HTHARSR"/>
</dbReference>
<evidence type="ECO:0000256" key="1">
    <source>
        <dbReference type="ARBA" id="ARBA00023015"/>
    </source>
</evidence>
<evidence type="ECO:0000313" key="6">
    <source>
        <dbReference type="Proteomes" id="UP000231192"/>
    </source>
</evidence>
<dbReference type="Proteomes" id="UP000231192">
    <property type="component" value="Unassembled WGS sequence"/>
</dbReference>
<dbReference type="CDD" id="cd00090">
    <property type="entry name" value="HTH_ARSR"/>
    <property type="match status" value="1"/>
</dbReference>
<dbReference type="AlphaFoldDB" id="A0A2H0UC45"/>
<dbReference type="PANTHER" id="PTHR33154">
    <property type="entry name" value="TRANSCRIPTIONAL REGULATOR, ARSR FAMILY"/>
    <property type="match status" value="1"/>
</dbReference>
<evidence type="ECO:0000259" key="4">
    <source>
        <dbReference type="PROSITE" id="PS50987"/>
    </source>
</evidence>
<comment type="caution">
    <text evidence="5">The sequence shown here is derived from an EMBL/GenBank/DDBJ whole genome shotgun (WGS) entry which is preliminary data.</text>
</comment>
<accession>A0A2H0UC45</accession>
<dbReference type="PROSITE" id="PS50987">
    <property type="entry name" value="HTH_ARSR_2"/>
    <property type="match status" value="1"/>
</dbReference>
<keyword evidence="1" id="KW-0805">Transcription regulation</keyword>
<evidence type="ECO:0000256" key="3">
    <source>
        <dbReference type="ARBA" id="ARBA00023163"/>
    </source>
</evidence>
<evidence type="ECO:0000256" key="2">
    <source>
        <dbReference type="ARBA" id="ARBA00023125"/>
    </source>
</evidence>
<protein>
    <recommendedName>
        <fullName evidence="4">HTH arsR-type domain-containing protein</fullName>
    </recommendedName>
</protein>
<evidence type="ECO:0000313" key="5">
    <source>
        <dbReference type="EMBL" id="PIR83998.1"/>
    </source>
</evidence>